<feature type="transmembrane region" description="Helical" evidence="1">
    <location>
        <begin position="131"/>
        <end position="151"/>
    </location>
</feature>
<dbReference type="OrthoDB" id="345538at2"/>
<gene>
    <name evidence="2" type="ORF">Pla163_17330</name>
</gene>
<keyword evidence="3" id="KW-1185">Reference proteome</keyword>
<keyword evidence="1" id="KW-0472">Membrane</keyword>
<sequence>MQARTTSDARTGIARARDQHASATDVAGRANLLAVLGPGILFGIGLVLFTRAHGLDWLASPTHAPLELWLIAIFGTIASVCGVLDWRYHRAGHRIVPTLEQRAESFALVLGGAPLFVFMAVASVASTPRPWILAASAVSLYTAGAIVFDEVRFHRRCSSYETLLHRGLVGGNAIAYLAWLSWCLARSDGA</sequence>
<feature type="transmembrane region" description="Helical" evidence="1">
    <location>
        <begin position="30"/>
        <end position="48"/>
    </location>
</feature>
<proteinExistence type="predicted"/>
<accession>A0A518CZJ5</accession>
<keyword evidence="1" id="KW-1133">Transmembrane helix</keyword>
<protein>
    <submittedName>
        <fullName evidence="2">Uncharacterized protein</fullName>
    </submittedName>
</protein>
<feature type="transmembrane region" description="Helical" evidence="1">
    <location>
        <begin position="68"/>
        <end position="86"/>
    </location>
</feature>
<evidence type="ECO:0000256" key="1">
    <source>
        <dbReference type="SAM" id="Phobius"/>
    </source>
</evidence>
<organism evidence="2 3">
    <name type="scientific">Rohdeia mirabilis</name>
    <dbReference type="NCBI Taxonomy" id="2528008"/>
    <lineage>
        <taxon>Bacteria</taxon>
        <taxon>Pseudomonadati</taxon>
        <taxon>Planctomycetota</taxon>
        <taxon>Planctomycetia</taxon>
        <taxon>Planctomycetia incertae sedis</taxon>
        <taxon>Rohdeia</taxon>
    </lineage>
</organism>
<evidence type="ECO:0000313" key="2">
    <source>
        <dbReference type="EMBL" id="QDU84622.1"/>
    </source>
</evidence>
<feature type="transmembrane region" description="Helical" evidence="1">
    <location>
        <begin position="106"/>
        <end position="125"/>
    </location>
</feature>
<dbReference type="EMBL" id="CP036290">
    <property type="protein sequence ID" value="QDU84622.1"/>
    <property type="molecule type" value="Genomic_DNA"/>
</dbReference>
<name>A0A518CZJ5_9BACT</name>
<reference evidence="2 3" key="1">
    <citation type="submission" date="2019-02" db="EMBL/GenBank/DDBJ databases">
        <title>Deep-cultivation of Planctomycetes and their phenomic and genomic characterization uncovers novel biology.</title>
        <authorList>
            <person name="Wiegand S."/>
            <person name="Jogler M."/>
            <person name="Boedeker C."/>
            <person name="Pinto D."/>
            <person name="Vollmers J."/>
            <person name="Rivas-Marin E."/>
            <person name="Kohn T."/>
            <person name="Peeters S.H."/>
            <person name="Heuer A."/>
            <person name="Rast P."/>
            <person name="Oberbeckmann S."/>
            <person name="Bunk B."/>
            <person name="Jeske O."/>
            <person name="Meyerdierks A."/>
            <person name="Storesund J.E."/>
            <person name="Kallscheuer N."/>
            <person name="Luecker S."/>
            <person name="Lage O.M."/>
            <person name="Pohl T."/>
            <person name="Merkel B.J."/>
            <person name="Hornburger P."/>
            <person name="Mueller R.-W."/>
            <person name="Bruemmer F."/>
            <person name="Labrenz M."/>
            <person name="Spormann A.M."/>
            <person name="Op den Camp H."/>
            <person name="Overmann J."/>
            <person name="Amann R."/>
            <person name="Jetten M.S.M."/>
            <person name="Mascher T."/>
            <person name="Medema M.H."/>
            <person name="Devos D.P."/>
            <person name="Kaster A.-K."/>
            <person name="Ovreas L."/>
            <person name="Rohde M."/>
            <person name="Galperin M.Y."/>
            <person name="Jogler C."/>
        </authorList>
    </citation>
    <scope>NUCLEOTIDE SEQUENCE [LARGE SCALE GENOMIC DNA]</scope>
    <source>
        <strain evidence="2 3">Pla163</strain>
    </source>
</reference>
<dbReference type="Proteomes" id="UP000319342">
    <property type="component" value="Chromosome"/>
</dbReference>
<dbReference type="RefSeq" id="WP_145186497.1">
    <property type="nucleotide sequence ID" value="NZ_CP036290.1"/>
</dbReference>
<dbReference type="AlphaFoldDB" id="A0A518CZJ5"/>
<keyword evidence="1" id="KW-0812">Transmembrane</keyword>
<evidence type="ECO:0000313" key="3">
    <source>
        <dbReference type="Proteomes" id="UP000319342"/>
    </source>
</evidence>